<keyword evidence="3 4" id="KW-0143">Chaperone</keyword>
<comment type="similarity">
    <text evidence="4">Belongs to the NapD family.</text>
</comment>
<dbReference type="GO" id="GO:0051224">
    <property type="term" value="P:negative regulation of protein transport"/>
    <property type="evidence" value="ECO:0007669"/>
    <property type="project" value="UniProtKB-UniRule"/>
</dbReference>
<dbReference type="KEGG" id="tcd:AAIA72_01075"/>
<evidence type="ECO:0000256" key="1">
    <source>
        <dbReference type="ARBA" id="ARBA00004496"/>
    </source>
</evidence>
<accession>A0AB39UX64</accession>
<protein>
    <recommendedName>
        <fullName evidence="4">Chaperone NapD</fullName>
    </recommendedName>
    <alternativeName>
        <fullName evidence="4">NapA signal peptide-binding chaperone NapD</fullName>
    </alternativeName>
</protein>
<dbReference type="HAMAP" id="MF_02200">
    <property type="entry name" value="NapD"/>
    <property type="match status" value="1"/>
</dbReference>
<dbReference type="InterPro" id="IPR005623">
    <property type="entry name" value="Chaperone_NapD_NO3_reduct"/>
</dbReference>
<comment type="subunit">
    <text evidence="4">Interacts with the cytoplasmic NapA precursor.</text>
</comment>
<evidence type="ECO:0000256" key="2">
    <source>
        <dbReference type="ARBA" id="ARBA00022490"/>
    </source>
</evidence>
<dbReference type="AlphaFoldDB" id="A0AB39UX64"/>
<dbReference type="GO" id="GO:0005048">
    <property type="term" value="F:signal sequence binding"/>
    <property type="evidence" value="ECO:0007669"/>
    <property type="project" value="UniProtKB-UniRule"/>
</dbReference>
<dbReference type="Gene3D" id="3.30.70.920">
    <property type="match status" value="1"/>
</dbReference>
<name>A0AB39UX64_9GAMM</name>
<proteinExistence type="inferred from homology"/>
<comment type="subcellular location">
    <subcellularLocation>
        <location evidence="1 4">Cytoplasm</location>
    </subcellularLocation>
</comment>
<dbReference type="Pfam" id="PF03927">
    <property type="entry name" value="NapD"/>
    <property type="match status" value="1"/>
</dbReference>
<sequence length="92" mass="9947">MPASAQEIPVETESEPLNICGLVVRCNPRRLDQVVAELEALPGVEIHARDDVGKLVVTAEQTADAPPLKAIDLIERIEGVLSTSLVYHFCDA</sequence>
<keyword evidence="2 4" id="KW-0963">Cytoplasm</keyword>
<evidence type="ECO:0000313" key="5">
    <source>
        <dbReference type="EMBL" id="XDT72603.1"/>
    </source>
</evidence>
<evidence type="ECO:0000256" key="3">
    <source>
        <dbReference type="ARBA" id="ARBA00023186"/>
    </source>
</evidence>
<dbReference type="RefSeq" id="WP_369601609.1">
    <property type="nucleotide sequence ID" value="NZ_CP154858.1"/>
</dbReference>
<reference evidence="5" key="1">
    <citation type="submission" date="2024-05" db="EMBL/GenBank/DDBJ databases">
        <title>Genome sequencing of novel strain.</title>
        <authorList>
            <person name="Ganbat D."/>
            <person name="Ganbat S."/>
            <person name="Lee S.-J."/>
        </authorList>
    </citation>
    <scope>NUCLEOTIDE SEQUENCE</scope>
    <source>
        <strain evidence="5">SMD15-11</strain>
    </source>
</reference>
<evidence type="ECO:0000256" key="4">
    <source>
        <dbReference type="HAMAP-Rule" id="MF_02200"/>
    </source>
</evidence>
<gene>
    <name evidence="4" type="primary">napD</name>
    <name evidence="5" type="ORF">AAIA72_01075</name>
</gene>
<organism evidence="5">
    <name type="scientific">Thermohahella caldifontis</name>
    <dbReference type="NCBI Taxonomy" id="3142973"/>
    <lineage>
        <taxon>Bacteria</taxon>
        <taxon>Pseudomonadati</taxon>
        <taxon>Pseudomonadota</taxon>
        <taxon>Gammaproteobacteria</taxon>
        <taxon>Oceanospirillales</taxon>
        <taxon>Hahellaceae</taxon>
        <taxon>Thermohahella</taxon>
    </lineage>
</organism>
<dbReference type="PANTHER" id="PTHR38603">
    <property type="entry name" value="CHAPERONE NAPD"/>
    <property type="match status" value="1"/>
</dbReference>
<dbReference type="EMBL" id="CP154858">
    <property type="protein sequence ID" value="XDT72603.1"/>
    <property type="molecule type" value="Genomic_DNA"/>
</dbReference>
<dbReference type="PANTHER" id="PTHR38603:SF1">
    <property type="entry name" value="CHAPERONE NAPD"/>
    <property type="match status" value="1"/>
</dbReference>
<dbReference type="GO" id="GO:0005737">
    <property type="term" value="C:cytoplasm"/>
    <property type="evidence" value="ECO:0007669"/>
    <property type="project" value="UniProtKB-SubCell"/>
</dbReference>
<comment type="function">
    <text evidence="4">Chaperone for NapA, the catalytic subunit of the periplasmic nitrate reductase. It binds directly and specifically to the twin-arginine signal peptide of NapA, preventing premature interaction with the Tat translocase and premature export.</text>
</comment>